<evidence type="ECO:0000256" key="4">
    <source>
        <dbReference type="ARBA" id="ARBA00022605"/>
    </source>
</evidence>
<dbReference type="Pfam" id="PF00218">
    <property type="entry name" value="IGPS"/>
    <property type="match status" value="1"/>
</dbReference>
<evidence type="ECO:0000256" key="8">
    <source>
        <dbReference type="ARBA" id="ARBA00023239"/>
    </source>
</evidence>
<keyword evidence="6 9" id="KW-0822">Tryptophan biosynthesis</keyword>
<dbReference type="AlphaFoldDB" id="A0A1Q2L0L7"/>
<evidence type="ECO:0000313" key="12">
    <source>
        <dbReference type="Proteomes" id="UP000188184"/>
    </source>
</evidence>
<dbReference type="EMBL" id="CP019640">
    <property type="protein sequence ID" value="AQQ53988.1"/>
    <property type="molecule type" value="Genomic_DNA"/>
</dbReference>
<keyword evidence="5 9" id="KW-0210">Decarboxylase</keyword>
<dbReference type="InterPro" id="IPR011060">
    <property type="entry name" value="RibuloseP-bd_barrel"/>
</dbReference>
<keyword evidence="12" id="KW-1185">Reference proteome</keyword>
<name>A0A1Q2L0L7_9BACL</name>
<dbReference type="Proteomes" id="UP000188184">
    <property type="component" value="Chromosome"/>
</dbReference>
<dbReference type="PANTHER" id="PTHR22854:SF2">
    <property type="entry name" value="INDOLE-3-GLYCEROL-PHOSPHATE SYNTHASE"/>
    <property type="match status" value="1"/>
</dbReference>
<dbReference type="RefSeq" id="WP_198038597.1">
    <property type="nucleotide sequence ID" value="NZ_CP019640.1"/>
</dbReference>
<evidence type="ECO:0000256" key="7">
    <source>
        <dbReference type="ARBA" id="ARBA00023141"/>
    </source>
</evidence>
<dbReference type="GO" id="GO:0004425">
    <property type="term" value="F:indole-3-glycerol-phosphate synthase activity"/>
    <property type="evidence" value="ECO:0007669"/>
    <property type="project" value="UniProtKB-UniRule"/>
</dbReference>
<dbReference type="CDD" id="cd00331">
    <property type="entry name" value="IGPS"/>
    <property type="match status" value="1"/>
</dbReference>
<protein>
    <recommendedName>
        <fullName evidence="9">Indole-3-glycerol phosphate synthase</fullName>
        <shortName evidence="9">IGPS</shortName>
        <ecNumber evidence="9">4.1.1.48</ecNumber>
    </recommendedName>
</protein>
<dbReference type="FunFam" id="3.20.20.70:FF:000024">
    <property type="entry name" value="Indole-3-glycerol phosphate synthase"/>
    <property type="match status" value="1"/>
</dbReference>
<dbReference type="NCBIfam" id="NF001377">
    <property type="entry name" value="PRK00278.2-4"/>
    <property type="match status" value="1"/>
</dbReference>
<dbReference type="GO" id="GO:0000162">
    <property type="term" value="P:L-tryptophan biosynthetic process"/>
    <property type="evidence" value="ECO:0007669"/>
    <property type="project" value="UniProtKB-UniRule"/>
</dbReference>
<dbReference type="HAMAP" id="MF_00134_B">
    <property type="entry name" value="IGPS_B"/>
    <property type="match status" value="1"/>
</dbReference>
<dbReference type="InterPro" id="IPR045186">
    <property type="entry name" value="Indole-3-glycerol_P_synth"/>
</dbReference>
<evidence type="ECO:0000256" key="5">
    <source>
        <dbReference type="ARBA" id="ARBA00022793"/>
    </source>
</evidence>
<dbReference type="GO" id="GO:0004640">
    <property type="term" value="F:phosphoribosylanthranilate isomerase activity"/>
    <property type="evidence" value="ECO:0007669"/>
    <property type="project" value="TreeGrafter"/>
</dbReference>
<dbReference type="NCBIfam" id="NF001371">
    <property type="entry name" value="PRK00278.1-3"/>
    <property type="match status" value="1"/>
</dbReference>
<dbReference type="EC" id="4.1.1.48" evidence="9"/>
<accession>A0A1Q2L0L7</accession>
<evidence type="ECO:0000256" key="1">
    <source>
        <dbReference type="ARBA" id="ARBA00001633"/>
    </source>
</evidence>
<sequence>MTILTKILETKKQELAGLRTDFPETDYPAKPRLADLLRLAKPAGVIAEIKRSSPSKGVIRAEVDVIGQAKRYEQAGASAISVLTDESYFNGSIDDLHEVAKQVAVPVLNKDFIVDKKQIDRAKNAGATVVLLIVAALDDEKLHELFAYTEERGLEALVEVHDEEEMKRALALGAELIGINNRNLSTFEVSLENTEKLASFFTDEQLFISESGIHSPADAQRAVKTGVKGLLIGESLMRANDPGAFLDSLFRQEEAR</sequence>
<dbReference type="PROSITE" id="PS00614">
    <property type="entry name" value="IGPS"/>
    <property type="match status" value="1"/>
</dbReference>
<evidence type="ECO:0000256" key="3">
    <source>
        <dbReference type="ARBA" id="ARBA00008737"/>
    </source>
</evidence>
<keyword evidence="8 9" id="KW-0456">Lyase</keyword>
<dbReference type="SUPFAM" id="SSF51366">
    <property type="entry name" value="Ribulose-phoshate binding barrel"/>
    <property type="match status" value="1"/>
</dbReference>
<keyword evidence="7 9" id="KW-0057">Aromatic amino acid biosynthesis</keyword>
<gene>
    <name evidence="9" type="primary">trpC</name>
    <name evidence="11" type="ORF">B0X71_13380</name>
</gene>
<reference evidence="11 12" key="1">
    <citation type="submission" date="2017-02" db="EMBL/GenBank/DDBJ databases">
        <title>The complete genomic sequence of a novel cold adapted crude oil-degrading bacterium Planococcus qaidamina Y42.</title>
        <authorList>
            <person name="Yang R."/>
        </authorList>
    </citation>
    <scope>NUCLEOTIDE SEQUENCE [LARGE SCALE GENOMIC DNA]</scope>
    <source>
        <strain evidence="11 12">Y42</strain>
    </source>
</reference>
<feature type="domain" description="Indole-3-glycerol phosphate synthase" evidence="10">
    <location>
        <begin position="5"/>
        <end position="248"/>
    </location>
</feature>
<dbReference type="HAMAP" id="MF_00134_A">
    <property type="entry name" value="IGPS_A"/>
    <property type="match status" value="1"/>
</dbReference>
<dbReference type="InterPro" id="IPR013785">
    <property type="entry name" value="Aldolase_TIM"/>
</dbReference>
<evidence type="ECO:0000256" key="9">
    <source>
        <dbReference type="HAMAP-Rule" id="MF_00134"/>
    </source>
</evidence>
<dbReference type="KEGG" id="pmar:B0X71_13380"/>
<evidence type="ECO:0000256" key="6">
    <source>
        <dbReference type="ARBA" id="ARBA00022822"/>
    </source>
</evidence>
<evidence type="ECO:0000313" key="11">
    <source>
        <dbReference type="EMBL" id="AQQ53988.1"/>
    </source>
</evidence>
<dbReference type="UniPathway" id="UPA00035">
    <property type="reaction ID" value="UER00043"/>
</dbReference>
<comment type="pathway">
    <text evidence="2 9">Amino-acid biosynthesis; L-tryptophan biosynthesis; L-tryptophan from chorismate: step 4/5.</text>
</comment>
<proteinExistence type="inferred from homology"/>
<organism evidence="11 12">
    <name type="scientific">Planococcus lenghuensis</name>
    <dbReference type="NCBI Taxonomy" id="2213202"/>
    <lineage>
        <taxon>Bacteria</taxon>
        <taxon>Bacillati</taxon>
        <taxon>Bacillota</taxon>
        <taxon>Bacilli</taxon>
        <taxon>Bacillales</taxon>
        <taxon>Caryophanaceae</taxon>
        <taxon>Planococcus</taxon>
    </lineage>
</organism>
<dbReference type="InterPro" id="IPR013798">
    <property type="entry name" value="Indole-3-glycerol_P_synth_dom"/>
</dbReference>
<dbReference type="PANTHER" id="PTHR22854">
    <property type="entry name" value="TRYPTOPHAN BIOSYNTHESIS PROTEIN"/>
    <property type="match status" value="1"/>
</dbReference>
<evidence type="ECO:0000256" key="2">
    <source>
        <dbReference type="ARBA" id="ARBA00004696"/>
    </source>
</evidence>
<evidence type="ECO:0000259" key="10">
    <source>
        <dbReference type="Pfam" id="PF00218"/>
    </source>
</evidence>
<dbReference type="InterPro" id="IPR001468">
    <property type="entry name" value="Indole-3-GlycerolPSynthase_CS"/>
</dbReference>
<dbReference type="Gene3D" id="3.20.20.70">
    <property type="entry name" value="Aldolase class I"/>
    <property type="match status" value="1"/>
</dbReference>
<comment type="similarity">
    <text evidence="3 9">Belongs to the TrpC family.</text>
</comment>
<keyword evidence="4 9" id="KW-0028">Amino-acid biosynthesis</keyword>
<comment type="catalytic activity">
    <reaction evidence="1 9">
        <text>1-(2-carboxyphenylamino)-1-deoxy-D-ribulose 5-phosphate + H(+) = (1S,2R)-1-C-(indol-3-yl)glycerol 3-phosphate + CO2 + H2O</text>
        <dbReference type="Rhea" id="RHEA:23476"/>
        <dbReference type="ChEBI" id="CHEBI:15377"/>
        <dbReference type="ChEBI" id="CHEBI:15378"/>
        <dbReference type="ChEBI" id="CHEBI:16526"/>
        <dbReference type="ChEBI" id="CHEBI:58613"/>
        <dbReference type="ChEBI" id="CHEBI:58866"/>
        <dbReference type="EC" id="4.1.1.48"/>
    </reaction>
</comment>